<dbReference type="Gene3D" id="3.20.20.80">
    <property type="entry name" value="Glycosidases"/>
    <property type="match status" value="1"/>
</dbReference>
<dbReference type="GeneID" id="82890141"/>
<keyword evidence="1" id="KW-0732">Signal</keyword>
<sequence>MKKRRTIERCVRLGVAIACVSAATVLRAGDRAEVSVAGSERADTASFRDIYPDTWVATDAVGRTMPTEEEVGLPKNDQRRVVGIFYITWHTQGLHNLKSPYTADVTKILEQDPSARLDAHHPLWKEGSYHWGEPEMGYFLSQDEWVIRKDVSMLADAGVDVMIMDVTNAVRYWDEWDVIFRTMQRMKAEGNKVPKFCFWAFNGPVITVVQDLYDRIYKPGLYSDLWFEWDGKPLLLYNSRPGIDAAERSISNTNPHYDPDAVTNPANPHFGDPDYTEKVYKDYTSEVKDFFTLRTMWWGYYEWGGERFVGTEDNWSFGYNMADPKVAALKPEELLSTHNGRREQAAVTPAQHPVTMGGTEPIGVGKSWSRASGEPQLDEHDLPVPTYVPWLGKTVEHPEHYGIYFQERWDEALACDPEFLYINDWNEWTAGKYQPGGEGKTVSWLRRQSPFFFVDQYNAEFNRCIHPVKGGYTDNYYMQMAQNLRRYKGARPIPRLEGYAEAKADGDFGEWDAVTTEYRDTRGDVFHRDAKGYAGLHYVDTSGRNDILTAKVAVGRRAIGFYAETADALTPSDGNNWMLLLIDADNDSSTGWYGYDFVINKKVKDGRTTTLMRYDSDSEQWIEAAELPYRYEGNRLEVIVPRKLLGLTGDGFTFDFKWSDNAYELEDPISLCLHGDTAPNRRFNYRCIWNRR</sequence>
<name>A0ABY5V0K5_9BACT</name>
<evidence type="ECO:0000313" key="3">
    <source>
        <dbReference type="Proteomes" id="UP001059295"/>
    </source>
</evidence>
<feature type="signal peptide" evidence="1">
    <location>
        <begin position="1"/>
        <end position="28"/>
    </location>
</feature>
<keyword evidence="3" id="KW-1185">Reference proteome</keyword>
<feature type="chain" id="PRO_5045465201" evidence="1">
    <location>
        <begin position="29"/>
        <end position="692"/>
    </location>
</feature>
<accession>A0ABY5V0K5</accession>
<protein>
    <submittedName>
        <fullName evidence="2">Uncharacterized protein</fullName>
    </submittedName>
</protein>
<evidence type="ECO:0000256" key="1">
    <source>
        <dbReference type="SAM" id="SignalP"/>
    </source>
</evidence>
<dbReference type="EMBL" id="CP102294">
    <property type="protein sequence ID" value="UWN57264.1"/>
    <property type="molecule type" value="Genomic_DNA"/>
</dbReference>
<dbReference type="Proteomes" id="UP001059295">
    <property type="component" value="Chromosome"/>
</dbReference>
<dbReference type="RefSeq" id="WP_019245356.1">
    <property type="nucleotide sequence ID" value="NZ_CAPH01000007.1"/>
</dbReference>
<reference evidence="2" key="1">
    <citation type="journal article" date="2022" name="Cell">
        <title>Design, construction, and in vivo augmentation of a complex gut microbiome.</title>
        <authorList>
            <person name="Cheng A.G."/>
            <person name="Ho P.Y."/>
            <person name="Aranda-Diaz A."/>
            <person name="Jain S."/>
            <person name="Yu F.B."/>
            <person name="Meng X."/>
            <person name="Wang M."/>
            <person name="Iakiviak M."/>
            <person name="Nagashima K."/>
            <person name="Zhao A."/>
            <person name="Murugkar P."/>
            <person name="Patil A."/>
            <person name="Atabakhsh K."/>
            <person name="Weakley A."/>
            <person name="Yan J."/>
            <person name="Brumbaugh A.R."/>
            <person name="Higginbottom S."/>
            <person name="Dimas A."/>
            <person name="Shiver A.L."/>
            <person name="Deutschbauer A."/>
            <person name="Neff N."/>
            <person name="Sonnenburg J.L."/>
            <person name="Huang K.C."/>
            <person name="Fischbach M.A."/>
        </authorList>
    </citation>
    <scope>NUCLEOTIDE SEQUENCE</scope>
    <source>
        <strain evidence="2">AP11</strain>
    </source>
</reference>
<organism evidence="2 3">
    <name type="scientific">Alistipes ihumii AP11</name>
    <dbReference type="NCBI Taxonomy" id="1211813"/>
    <lineage>
        <taxon>Bacteria</taxon>
        <taxon>Pseudomonadati</taxon>
        <taxon>Bacteroidota</taxon>
        <taxon>Bacteroidia</taxon>
        <taxon>Bacteroidales</taxon>
        <taxon>Rikenellaceae</taxon>
        <taxon>Alistipes</taxon>
    </lineage>
</organism>
<gene>
    <name evidence="2" type="ORF">NQ491_00365</name>
</gene>
<evidence type="ECO:0000313" key="2">
    <source>
        <dbReference type="EMBL" id="UWN57264.1"/>
    </source>
</evidence>
<proteinExistence type="predicted"/>